<keyword evidence="1" id="KW-0812">Transmembrane</keyword>
<dbReference type="PROSITE" id="PS51782">
    <property type="entry name" value="LYSM"/>
    <property type="match status" value="1"/>
</dbReference>
<name>A0A3T0D5H8_9FIRM</name>
<dbReference type="InterPro" id="IPR018392">
    <property type="entry name" value="LysM"/>
</dbReference>
<feature type="domain" description="LysM" evidence="2">
    <location>
        <begin position="47"/>
        <end position="97"/>
    </location>
</feature>
<keyword evidence="1" id="KW-1133">Transmembrane helix</keyword>
<dbReference type="CDD" id="cd00118">
    <property type="entry name" value="LysM"/>
    <property type="match status" value="1"/>
</dbReference>
<dbReference type="KEGG" id="ccha:ELD05_06500"/>
<dbReference type="Gene3D" id="3.10.350.10">
    <property type="entry name" value="LysM domain"/>
    <property type="match status" value="1"/>
</dbReference>
<evidence type="ECO:0000313" key="4">
    <source>
        <dbReference type="Proteomes" id="UP000282930"/>
    </source>
</evidence>
<dbReference type="SUPFAM" id="SSF54106">
    <property type="entry name" value="LysM domain"/>
    <property type="match status" value="1"/>
</dbReference>
<dbReference type="InterPro" id="IPR036779">
    <property type="entry name" value="LysM_dom_sf"/>
</dbReference>
<evidence type="ECO:0000259" key="2">
    <source>
        <dbReference type="PROSITE" id="PS51782"/>
    </source>
</evidence>
<feature type="transmembrane region" description="Helical" evidence="1">
    <location>
        <begin position="12"/>
        <end position="30"/>
    </location>
</feature>
<evidence type="ECO:0000313" key="3">
    <source>
        <dbReference type="EMBL" id="AZT90319.1"/>
    </source>
</evidence>
<dbReference type="RefSeq" id="WP_127351790.1">
    <property type="nucleotide sequence ID" value="NZ_CP034791.1"/>
</dbReference>
<dbReference type="Proteomes" id="UP000282930">
    <property type="component" value="Chromosome"/>
</dbReference>
<evidence type="ECO:0000256" key="1">
    <source>
        <dbReference type="SAM" id="Phobius"/>
    </source>
</evidence>
<protein>
    <submittedName>
        <fullName evidence="3">LysM peptidoglycan-binding domain-containing protein</fullName>
    </submittedName>
</protein>
<keyword evidence="1" id="KW-0472">Membrane</keyword>
<dbReference type="AlphaFoldDB" id="A0A3T0D5H8"/>
<reference evidence="3 4" key="1">
    <citation type="submission" date="2018-12" db="EMBL/GenBank/DDBJ databases">
        <title>Genome sequence from the cellulolytic species, Caldicellulosiruptor changbaiensis.</title>
        <authorList>
            <person name="Blumer-Schuette S.E."/>
            <person name="Mendoza C."/>
        </authorList>
    </citation>
    <scope>NUCLEOTIDE SEQUENCE [LARGE SCALE GENOMIC DNA]</scope>
    <source>
        <strain evidence="3 4">CBS-Z</strain>
    </source>
</reference>
<accession>A0A3T0D5H8</accession>
<gene>
    <name evidence="3" type="ORF">ELD05_06500</name>
</gene>
<proteinExistence type="predicted"/>
<dbReference type="EMBL" id="CP034791">
    <property type="protein sequence ID" value="AZT90319.1"/>
    <property type="molecule type" value="Genomic_DNA"/>
</dbReference>
<dbReference type="Pfam" id="PF01476">
    <property type="entry name" value="LysM"/>
    <property type="match status" value="1"/>
</dbReference>
<organism evidence="3 4">
    <name type="scientific">Caldicellulosiruptor changbaiensis</name>
    <dbReference type="NCBI Taxonomy" id="1222016"/>
    <lineage>
        <taxon>Bacteria</taxon>
        <taxon>Bacillati</taxon>
        <taxon>Bacillota</taxon>
        <taxon>Bacillota incertae sedis</taxon>
        <taxon>Caldicellulosiruptorales</taxon>
        <taxon>Caldicellulosiruptoraceae</taxon>
        <taxon>Caldicellulosiruptor</taxon>
    </lineage>
</organism>
<sequence>MRTKVVIKNKFRFSIALLILMVFVITVLMISSGEGKSIDKEKNVNWIFVKVKEGDSLWTISKNFVDDSVDIRDYISFVRKINKLENAILYPGQVLKFVDVKTYKLLCTK</sequence>
<keyword evidence="4" id="KW-1185">Reference proteome</keyword>